<organism evidence="1 2">
    <name type="scientific">Carnobacterium maltaromaticum</name>
    <name type="common">Carnobacterium piscicola</name>
    <dbReference type="NCBI Taxonomy" id="2751"/>
    <lineage>
        <taxon>Bacteria</taxon>
        <taxon>Bacillati</taxon>
        <taxon>Bacillota</taxon>
        <taxon>Bacilli</taxon>
        <taxon>Lactobacillales</taxon>
        <taxon>Carnobacteriaceae</taxon>
        <taxon>Carnobacterium</taxon>
    </lineage>
</organism>
<dbReference type="EMBL" id="LN846932">
    <property type="protein sequence ID" value="CRI06728.1"/>
    <property type="molecule type" value="Genomic_DNA"/>
</dbReference>
<keyword evidence="1" id="KW-0614">Plasmid</keyword>
<dbReference type="AlphaFoldDB" id="A0A1Z5AZD2"/>
<gene>
    <name evidence="1" type="ORF">BN424_pa0063</name>
</gene>
<evidence type="ECO:0000313" key="2">
    <source>
        <dbReference type="Proteomes" id="UP000464233"/>
    </source>
</evidence>
<name>A0A1Z5AZD2_CARML</name>
<reference evidence="1 2" key="2">
    <citation type="submission" date="2015-04" db="EMBL/GenBank/DDBJ databases">
        <title>Carnobacterium maltaromaticum LMA28 plasmids.</title>
        <authorList>
            <person name="Cailliez-Grimal C."/>
            <person name="Iskandar C."/>
        </authorList>
    </citation>
    <scope>NUCLEOTIDE SEQUENCE [LARGE SCALE GENOMIC DNA]</scope>
    <source>
        <strain evidence="1 2">LMA28</strain>
        <plasmid evidence="2">Chromosome</plasmid>
    </source>
</reference>
<dbReference type="RefSeq" id="WP_176455315.1">
    <property type="nucleotide sequence ID" value="NZ_LN846932.1"/>
</dbReference>
<protein>
    <submittedName>
        <fullName evidence="1">Uncharacterized protein</fullName>
    </submittedName>
</protein>
<geneLocation type="plasmid" evidence="1">
    <name>LMA_pa</name>
</geneLocation>
<evidence type="ECO:0000313" key="1">
    <source>
        <dbReference type="EMBL" id="CRI06728.1"/>
    </source>
</evidence>
<sequence length="157" mass="18190">MKLTAVETINKGIYDFDIYGFEVKNPLSTSEYSVTIDFKNNKISGEYIAYGEWNDLEIEDCLVILDTLTDEEKLRDFSSIEKIVLEKRQDEIIKNLVEQEQNSKEVIGEEIKKLQKIIESIPQSFYDKLERTNSNRISIDSVLNLYTDLEFVKNGGC</sequence>
<reference evidence="1 2" key="1">
    <citation type="submission" date="2015-04" db="EMBL/GenBank/DDBJ databases">
        <title>Carnobacterium maltaromaticum LMA28 complete chromosome sequence.</title>
        <authorList>
            <person name="Borges F."/>
            <person name="Cailliez-Grimal C."/>
        </authorList>
    </citation>
    <scope>NUCLEOTIDE SEQUENCE [LARGE SCALE GENOMIC DNA]</scope>
    <source>
        <strain evidence="1 2">LMA28</strain>
        <plasmid evidence="2">Chromosome</plasmid>
    </source>
</reference>
<accession>A0A1Z5AZD2</accession>
<proteinExistence type="predicted"/>
<dbReference type="Proteomes" id="UP000464233">
    <property type="component" value="Plasmid LMA_pa"/>
</dbReference>